<comment type="function">
    <text evidence="5">Has an important function as a repair enzyme for proteins that have been inactivated by oxidation. Catalyzes the reversible oxidation-reduction of methionine sulfoxide in proteins to methionine.</text>
</comment>
<evidence type="ECO:0000256" key="5">
    <source>
        <dbReference type="HAMAP-Rule" id="MF_01401"/>
    </source>
</evidence>
<dbReference type="Proteomes" id="UP000006620">
    <property type="component" value="Chromosome"/>
</dbReference>
<evidence type="ECO:0000313" key="8">
    <source>
        <dbReference type="Proteomes" id="UP000006620"/>
    </source>
</evidence>
<reference evidence="8" key="1">
    <citation type="submission" date="2011-06" db="EMBL/GenBank/DDBJ databases">
        <title>Complete genome sequence of Paenibacillus mucilaginosus KNP414.</title>
        <authorList>
            <person name="Wang J."/>
            <person name="Hu S."/>
            <person name="Hu X."/>
            <person name="Zhang B."/>
            <person name="Dong D."/>
            <person name="Zhang S."/>
            <person name="Zhao K."/>
            <person name="Wu D."/>
        </authorList>
    </citation>
    <scope>NUCLEOTIDE SEQUENCE [LARGE SCALE GENOMIC DNA]</scope>
    <source>
        <strain evidence="8">KNP414</strain>
    </source>
</reference>
<accession>F8F9H4</accession>
<evidence type="ECO:0000256" key="3">
    <source>
        <dbReference type="ARBA" id="ARBA00047806"/>
    </source>
</evidence>
<feature type="active site" evidence="5">
    <location>
        <position position="16"/>
    </location>
</feature>
<dbReference type="RefSeq" id="WP_013918816.1">
    <property type="nucleotide sequence ID" value="NC_015690.1"/>
</dbReference>
<dbReference type="KEGG" id="pms:KNP414_05139"/>
<gene>
    <name evidence="5" type="primary">msrA</name>
    <name evidence="7" type="ordered locus">KNP414_05139</name>
</gene>
<proteinExistence type="inferred from homology"/>
<evidence type="ECO:0000256" key="4">
    <source>
        <dbReference type="ARBA" id="ARBA00048782"/>
    </source>
</evidence>
<organism evidence="7 8">
    <name type="scientific">Paenibacillus mucilaginosus (strain KNP414)</name>
    <dbReference type="NCBI Taxonomy" id="1036673"/>
    <lineage>
        <taxon>Bacteria</taxon>
        <taxon>Bacillati</taxon>
        <taxon>Bacillota</taxon>
        <taxon>Bacilli</taxon>
        <taxon>Bacillales</taxon>
        <taxon>Paenibacillaceae</taxon>
        <taxon>Paenibacillus</taxon>
    </lineage>
</organism>
<dbReference type="PATRIC" id="fig|1036673.3.peg.4754"/>
<dbReference type="HAMAP" id="MF_01401">
    <property type="entry name" value="MsrA"/>
    <property type="match status" value="1"/>
</dbReference>
<keyword evidence="2 5" id="KW-0560">Oxidoreductase</keyword>
<dbReference type="EC" id="1.8.4.11" evidence="5"/>
<comment type="catalytic activity">
    <reaction evidence="3 5">
        <text>L-methionyl-[protein] + [thioredoxin]-disulfide + H2O = L-methionyl-(S)-S-oxide-[protein] + [thioredoxin]-dithiol</text>
        <dbReference type="Rhea" id="RHEA:14217"/>
        <dbReference type="Rhea" id="RHEA-COMP:10698"/>
        <dbReference type="Rhea" id="RHEA-COMP:10700"/>
        <dbReference type="Rhea" id="RHEA-COMP:12313"/>
        <dbReference type="Rhea" id="RHEA-COMP:12315"/>
        <dbReference type="ChEBI" id="CHEBI:15377"/>
        <dbReference type="ChEBI" id="CHEBI:16044"/>
        <dbReference type="ChEBI" id="CHEBI:29950"/>
        <dbReference type="ChEBI" id="CHEBI:44120"/>
        <dbReference type="ChEBI" id="CHEBI:50058"/>
        <dbReference type="EC" id="1.8.4.11"/>
    </reaction>
</comment>
<dbReference type="GO" id="GO:0008113">
    <property type="term" value="F:peptide-methionine (S)-S-oxide reductase activity"/>
    <property type="evidence" value="ECO:0007669"/>
    <property type="project" value="UniProtKB-UniRule"/>
</dbReference>
<dbReference type="HOGENOM" id="CLU_031040_6_1_9"/>
<dbReference type="PANTHER" id="PTHR43774:SF1">
    <property type="entry name" value="PEPTIDE METHIONINE SULFOXIDE REDUCTASE MSRA 2"/>
    <property type="match status" value="1"/>
</dbReference>
<evidence type="ECO:0000256" key="1">
    <source>
        <dbReference type="ARBA" id="ARBA00005591"/>
    </source>
</evidence>
<dbReference type="EMBL" id="CP002869">
    <property type="protein sequence ID" value="AEI43663.1"/>
    <property type="molecule type" value="Genomic_DNA"/>
</dbReference>
<dbReference type="InterPro" id="IPR036509">
    <property type="entry name" value="Met_Sox_Rdtase_MsrA_sf"/>
</dbReference>
<dbReference type="SUPFAM" id="SSF55068">
    <property type="entry name" value="Peptide methionine sulfoxide reductase"/>
    <property type="match status" value="1"/>
</dbReference>
<reference evidence="7 8" key="2">
    <citation type="journal article" date="2013" name="Genome Announc.">
        <title>Genome Sequence of Growth-Improving Paenibacillus mucilaginosus Strain KNP414.</title>
        <authorList>
            <person name="Lu J.J."/>
            <person name="Wang J.F."/>
            <person name="Hu X.F."/>
        </authorList>
    </citation>
    <scope>NUCLEOTIDE SEQUENCE [LARGE SCALE GENOMIC DNA]</scope>
    <source>
        <strain evidence="7 8">KNP414</strain>
    </source>
</reference>
<comment type="similarity">
    <text evidence="1 5">Belongs to the MsrA Met sulfoxide reductase family.</text>
</comment>
<dbReference type="Pfam" id="PF01625">
    <property type="entry name" value="PMSR"/>
    <property type="match status" value="1"/>
</dbReference>
<comment type="catalytic activity">
    <reaction evidence="4 5">
        <text>[thioredoxin]-disulfide + L-methionine + H2O = L-methionine (S)-S-oxide + [thioredoxin]-dithiol</text>
        <dbReference type="Rhea" id="RHEA:19993"/>
        <dbReference type="Rhea" id="RHEA-COMP:10698"/>
        <dbReference type="Rhea" id="RHEA-COMP:10700"/>
        <dbReference type="ChEBI" id="CHEBI:15377"/>
        <dbReference type="ChEBI" id="CHEBI:29950"/>
        <dbReference type="ChEBI" id="CHEBI:50058"/>
        <dbReference type="ChEBI" id="CHEBI:57844"/>
        <dbReference type="ChEBI" id="CHEBI:58772"/>
        <dbReference type="EC" id="1.8.4.11"/>
    </reaction>
</comment>
<evidence type="ECO:0000259" key="6">
    <source>
        <dbReference type="Pfam" id="PF01625"/>
    </source>
</evidence>
<name>F8F9H4_PAEMK</name>
<dbReference type="PANTHER" id="PTHR43774">
    <property type="entry name" value="PEPTIDE METHIONINE SULFOXIDE REDUCTASE"/>
    <property type="match status" value="1"/>
</dbReference>
<sequence>MQSTDSLRTITLGMGCFWSPDALFGQLPGVVRTRVGYAGGTTEAPVYRELGDHTETVEVVYDERRLPLETILDVFWNGHKPDNINDYKGRQYLSLLLYRDGGQLKAIEETLQRREAGGRGRPATEIAPFQAFYPAEDRHQKYYLKRYPDAVEKLSVLFPTHEDLVNGTLPARLNGVAKGYANRTQLLEEIRTWEIGVEEREAMLRLVESIRW</sequence>
<evidence type="ECO:0000256" key="2">
    <source>
        <dbReference type="ARBA" id="ARBA00023002"/>
    </source>
</evidence>
<dbReference type="InterPro" id="IPR002569">
    <property type="entry name" value="Met_Sox_Rdtase_MsrA_dom"/>
</dbReference>
<protein>
    <recommendedName>
        <fullName evidence="5">Peptide methionine sulfoxide reductase MsrA</fullName>
        <shortName evidence="5">Protein-methionine-S-oxide reductase</shortName>
        <ecNumber evidence="5">1.8.4.11</ecNumber>
    </recommendedName>
    <alternativeName>
        <fullName evidence="5">Peptide-methionine (S)-S-oxide reductase</fullName>
        <shortName evidence="5">Peptide Met(O) reductase</shortName>
    </alternativeName>
</protein>
<dbReference type="GO" id="GO:0033744">
    <property type="term" value="F:L-methionine:thioredoxin-disulfide S-oxidoreductase activity"/>
    <property type="evidence" value="ECO:0007669"/>
    <property type="project" value="RHEA"/>
</dbReference>
<evidence type="ECO:0000313" key="7">
    <source>
        <dbReference type="EMBL" id="AEI43663.1"/>
    </source>
</evidence>
<dbReference type="Gene3D" id="3.30.1060.10">
    <property type="entry name" value="Peptide methionine sulphoxide reductase MsrA"/>
    <property type="match status" value="1"/>
</dbReference>
<feature type="domain" description="Peptide methionine sulphoxide reductase MsrA" evidence="6">
    <location>
        <begin position="9"/>
        <end position="146"/>
    </location>
</feature>
<dbReference type="AlphaFoldDB" id="F8F9H4"/>